<comment type="caution">
    <text evidence="10">The sequence shown here is derived from an EMBL/GenBank/DDBJ whole genome shotgun (WGS) entry which is preliminary data.</text>
</comment>
<dbReference type="FunCoup" id="A0A1Z5SQ56">
    <property type="interactions" value="881"/>
</dbReference>
<sequence>MSRPGGSKNANQGPKPTETPKSNERNEYIPSFIAKKPFYIDDATQSQDDYLEHQRLAPSKQQTQDSLAHAQWYDRGKTVGPKATKYRKGACENCGSMSHKEKDCLQRKRKKGARWTGRDIAADEKVGDVRLGWDAKRDRWNGYQPEQFQEVIDEYRQVEELKRLAAGDGNVAGEGNGEDGAEEGKHGEQYDAETDMGRSQSKSTRTLRLREDTAKYLLNLDLDSAKYDPKTRTMLDTADSTNELIAEDGFQKASGDAAEFEKATRYAWESQETGGPNKIHLQANPTEAQLTRKRKADDDLRKAEERKKFLADRYGVQDTAASDKGKKLAGAGVTSNENYVEYDTRGRIKGLPEKKEKSMYAEDVLINNHTSVWGSWWRDFAWGYACCHSTVKNSFCTGDAGKAAVEEAENFSKGVTSTSAPLPTAEEAGNAEAVPKDEQVEASGVESGAGGQILDEERTSHIPNQPDKPDKQKMDESRRRLEEMKNGVTEAEMEQYRKEKTNKADPMGGMLGTDELL</sequence>
<name>A0A1Z5SQ56_HORWE</name>
<dbReference type="GO" id="GO:0000398">
    <property type="term" value="P:mRNA splicing, via spliceosome"/>
    <property type="evidence" value="ECO:0007669"/>
    <property type="project" value="UniProtKB-UniRule"/>
</dbReference>
<dbReference type="EMBL" id="MUNK01000337">
    <property type="protein sequence ID" value="OTA22871.1"/>
    <property type="molecule type" value="Genomic_DNA"/>
</dbReference>
<dbReference type="GO" id="GO:0005681">
    <property type="term" value="C:spliceosomal complex"/>
    <property type="evidence" value="ECO:0007669"/>
    <property type="project" value="UniProtKB-UniRule"/>
</dbReference>
<gene>
    <name evidence="10" type="ORF">BTJ68_13697</name>
</gene>
<proteinExistence type="inferred from homology"/>
<dbReference type="GO" id="GO:0030628">
    <property type="term" value="F:pre-mRNA 3'-splice site binding"/>
    <property type="evidence" value="ECO:0007669"/>
    <property type="project" value="UniProtKB-UniRule"/>
</dbReference>
<dbReference type="InParanoid" id="A0A1Z5SQ56"/>
<dbReference type="STRING" id="1157616.A0A1Z5SQ56"/>
<feature type="domain" description="Pre-mRNA-splicing factor SLU7" evidence="9">
    <location>
        <begin position="131"/>
        <end position="375"/>
    </location>
</feature>
<feature type="compositionally biased region" description="Basic and acidic residues" evidence="8">
    <location>
        <begin position="494"/>
        <end position="503"/>
    </location>
</feature>
<feature type="compositionally biased region" description="Polar residues" evidence="8">
    <location>
        <begin position="197"/>
        <end position="206"/>
    </location>
</feature>
<dbReference type="Pfam" id="PF11708">
    <property type="entry name" value="Slu7"/>
    <property type="match status" value="1"/>
</dbReference>
<comment type="similarity">
    <text evidence="2 7">Belongs to the SLU7 family.</text>
</comment>
<dbReference type="InterPro" id="IPR039974">
    <property type="entry name" value="Splicing_factor_SLU7"/>
</dbReference>
<evidence type="ECO:0000313" key="11">
    <source>
        <dbReference type="Proteomes" id="UP000194280"/>
    </source>
</evidence>
<comment type="subcellular location">
    <subcellularLocation>
        <location evidence="1 7">Nucleus</location>
    </subcellularLocation>
</comment>
<dbReference type="VEuPathDB" id="FungiDB:BTJ68_13697"/>
<evidence type="ECO:0000256" key="5">
    <source>
        <dbReference type="ARBA" id="ARBA00023187"/>
    </source>
</evidence>
<feature type="region of interest" description="Disordered" evidence="8">
    <location>
        <begin position="271"/>
        <end position="299"/>
    </location>
</feature>
<keyword evidence="4 7" id="KW-0747">Spliceosome</keyword>
<evidence type="ECO:0000256" key="7">
    <source>
        <dbReference type="RuleBase" id="RU367071"/>
    </source>
</evidence>
<comment type="subunit">
    <text evidence="7">Associated with the spliceosome.</text>
</comment>
<dbReference type="Proteomes" id="UP000194280">
    <property type="component" value="Unassembled WGS sequence"/>
</dbReference>
<evidence type="ECO:0000256" key="6">
    <source>
        <dbReference type="ARBA" id="ARBA00023242"/>
    </source>
</evidence>
<dbReference type="AlphaFoldDB" id="A0A1Z5SQ56"/>
<evidence type="ECO:0000313" key="10">
    <source>
        <dbReference type="EMBL" id="OTA22871.1"/>
    </source>
</evidence>
<feature type="region of interest" description="Disordered" evidence="8">
    <location>
        <begin position="167"/>
        <end position="206"/>
    </location>
</feature>
<dbReference type="InterPro" id="IPR021715">
    <property type="entry name" value="Slu7_dom"/>
</dbReference>
<dbReference type="OrthoDB" id="249612at2759"/>
<feature type="compositionally biased region" description="Basic and acidic residues" evidence="8">
    <location>
        <begin position="467"/>
        <end position="485"/>
    </location>
</feature>
<dbReference type="PANTHER" id="PTHR12942:SF2">
    <property type="entry name" value="PRE-MRNA-SPLICING FACTOR SLU7"/>
    <property type="match status" value="1"/>
</dbReference>
<keyword evidence="6 7" id="KW-0539">Nucleus</keyword>
<reference evidence="10 11" key="1">
    <citation type="submission" date="2017-01" db="EMBL/GenBank/DDBJ databases">
        <title>The recent genome duplication of the halophilic yeast Hortaea werneckii: insights from long-read sequencing.</title>
        <authorList>
            <person name="Sinha S."/>
            <person name="Flibotte S."/>
            <person name="Neira M."/>
            <person name="Lenassi M."/>
            <person name="Gostincar C."/>
            <person name="Stajich J.E."/>
            <person name="Nislow C.E."/>
        </authorList>
    </citation>
    <scope>NUCLEOTIDE SEQUENCE [LARGE SCALE GENOMIC DNA]</scope>
    <source>
        <strain evidence="10 11">EXF-2000</strain>
    </source>
</reference>
<feature type="region of interest" description="Disordered" evidence="8">
    <location>
        <begin position="56"/>
        <end position="82"/>
    </location>
</feature>
<organism evidence="10 11">
    <name type="scientific">Hortaea werneckii EXF-2000</name>
    <dbReference type="NCBI Taxonomy" id="1157616"/>
    <lineage>
        <taxon>Eukaryota</taxon>
        <taxon>Fungi</taxon>
        <taxon>Dikarya</taxon>
        <taxon>Ascomycota</taxon>
        <taxon>Pezizomycotina</taxon>
        <taxon>Dothideomycetes</taxon>
        <taxon>Dothideomycetidae</taxon>
        <taxon>Mycosphaerellales</taxon>
        <taxon>Teratosphaeriaceae</taxon>
        <taxon>Hortaea</taxon>
    </lineage>
</organism>
<keyword evidence="3 7" id="KW-0507">mRNA processing</keyword>
<accession>A0A1Z5SQ56</accession>
<evidence type="ECO:0000256" key="2">
    <source>
        <dbReference type="ARBA" id="ARBA00007203"/>
    </source>
</evidence>
<evidence type="ECO:0000256" key="8">
    <source>
        <dbReference type="SAM" id="MobiDB-lite"/>
    </source>
</evidence>
<dbReference type="PANTHER" id="PTHR12942">
    <property type="entry name" value="STEP II SPLICING FACTOR SLU7"/>
    <property type="match status" value="1"/>
</dbReference>
<evidence type="ECO:0000256" key="1">
    <source>
        <dbReference type="ARBA" id="ARBA00004123"/>
    </source>
</evidence>
<feature type="region of interest" description="Disordered" evidence="8">
    <location>
        <begin position="410"/>
        <end position="517"/>
    </location>
</feature>
<feature type="region of interest" description="Disordered" evidence="8">
    <location>
        <begin position="1"/>
        <end position="30"/>
    </location>
</feature>
<evidence type="ECO:0000256" key="3">
    <source>
        <dbReference type="ARBA" id="ARBA00022664"/>
    </source>
</evidence>
<keyword evidence="11" id="KW-1185">Reference proteome</keyword>
<keyword evidence="5 7" id="KW-0508">mRNA splicing</keyword>
<comment type="function">
    <text evidence="7">Involved in pre-mRNA splicing.</text>
</comment>
<evidence type="ECO:0000259" key="9">
    <source>
        <dbReference type="Pfam" id="PF11708"/>
    </source>
</evidence>
<protein>
    <recommendedName>
        <fullName evidence="7">Pre-mRNA-splicing factor SLU7</fullName>
    </recommendedName>
</protein>
<evidence type="ECO:0000256" key="4">
    <source>
        <dbReference type="ARBA" id="ARBA00022728"/>
    </source>
</evidence>